<sequence>MRLSAPDKHESRSDWGGAALGHSAYSIYQALLKDQAHFQGQNMKYLQVINDIRELYHRATLRTEGGSIVFKGGHVEVEDNKMFYRYWRSILQQGQARGGSRTGKSSHQSDDEQFEILFPNRWGNVLFGTRNGGTWFQTEAYGFTESAKTWNGMKDTIGHASTTVQYYGSFKTRQVGTAGYSKYTEASPLHLIANLVPDEPT</sequence>
<reference evidence="1 2" key="1">
    <citation type="submission" date="2014-07" db="EMBL/GenBank/DDBJ databases">
        <title>Unique and conserved regions in Vibrio harveyi and related species in comparison with the shrimp pathogen Vibrio harveyi CAIM 1792.</title>
        <authorList>
            <person name="Espinoza-Valles I."/>
            <person name="Vora G."/>
            <person name="Leekitcharoenphon P."/>
            <person name="Ussery D."/>
            <person name="Hoj L."/>
            <person name="Gomez-Gil B."/>
        </authorList>
    </citation>
    <scope>NUCLEOTIDE SEQUENCE [LARGE SCALE GENOMIC DNA]</scope>
    <source>
        <strain evidence="2">CAIM 1854 / LMG 25443</strain>
    </source>
</reference>
<organism evidence="1 2">
    <name type="scientific">Vibrio owensii CAIM 1854 = LMG 25443</name>
    <dbReference type="NCBI Taxonomy" id="1229493"/>
    <lineage>
        <taxon>Bacteria</taxon>
        <taxon>Pseudomonadati</taxon>
        <taxon>Pseudomonadota</taxon>
        <taxon>Gammaproteobacteria</taxon>
        <taxon>Vibrionales</taxon>
        <taxon>Vibrionaceae</taxon>
        <taxon>Vibrio</taxon>
    </lineage>
</organism>
<accession>A0A0C1Z7C1</accession>
<dbReference type="EMBL" id="JPRD01000025">
    <property type="protein sequence ID" value="KIF52069.1"/>
    <property type="molecule type" value="Genomic_DNA"/>
</dbReference>
<proteinExistence type="predicted"/>
<dbReference type="PATRIC" id="fig|1229493.5.peg.2342"/>
<dbReference type="Proteomes" id="UP000031586">
    <property type="component" value="Unassembled WGS sequence"/>
</dbReference>
<comment type="caution">
    <text evidence="1">The sequence shown here is derived from an EMBL/GenBank/DDBJ whole genome shotgun (WGS) entry which is preliminary data.</text>
</comment>
<protein>
    <submittedName>
        <fullName evidence="1">Uncharacterized protein</fullName>
    </submittedName>
</protein>
<gene>
    <name evidence="1" type="ORF">H735_15965</name>
</gene>
<dbReference type="RefSeq" id="WP_020197442.1">
    <property type="nucleotide sequence ID" value="NZ_BAOH01000119.1"/>
</dbReference>
<evidence type="ECO:0000313" key="2">
    <source>
        <dbReference type="Proteomes" id="UP000031586"/>
    </source>
</evidence>
<evidence type="ECO:0000313" key="1">
    <source>
        <dbReference type="EMBL" id="KIF52069.1"/>
    </source>
</evidence>
<name>A0A0C1Z7C1_9VIBR</name>
<dbReference type="AlphaFoldDB" id="A0A0C1Z7C1"/>